<proteinExistence type="predicted"/>
<evidence type="ECO:0000313" key="2">
    <source>
        <dbReference type="Proteomes" id="UP000070475"/>
    </source>
</evidence>
<evidence type="ECO:0000313" key="1">
    <source>
        <dbReference type="EMBL" id="KWX71603.1"/>
    </source>
</evidence>
<dbReference type="OrthoDB" id="2667274at2"/>
<reference evidence="1 2" key="1">
    <citation type="submission" date="2015-08" db="EMBL/GenBank/DDBJ databases">
        <title>Genomes of Paenibacillus riograndensis.</title>
        <authorList>
            <person name="Sant'Anna F.H."/>
            <person name="Souza R."/>
            <person name="Ambrosini A."/>
            <person name="Bach E."/>
            <person name="Fernandes G."/>
            <person name="Balsanelli E."/>
            <person name="Baura V.A."/>
            <person name="Pedrosa F.O."/>
            <person name="Souza E.M."/>
            <person name="Passaglia L."/>
        </authorList>
    </citation>
    <scope>NUCLEOTIDE SEQUENCE [LARGE SCALE GENOMIC DNA]</scope>
    <source>
        <strain evidence="1 2">CAS34</strain>
    </source>
</reference>
<gene>
    <name evidence="1" type="ORF">AMQ84_27155</name>
</gene>
<protein>
    <submittedName>
        <fullName evidence="1">Uncharacterized protein</fullName>
    </submittedName>
</protein>
<accession>A0A132TK83</accession>
<dbReference type="EMBL" id="LIRB01000146">
    <property type="protein sequence ID" value="KWX71603.1"/>
    <property type="molecule type" value="Genomic_DNA"/>
</dbReference>
<name>A0A132TK83_9BACL</name>
<dbReference type="AlphaFoldDB" id="A0A132TK83"/>
<dbReference type="PATRIC" id="fig|483937.3.peg.4260"/>
<dbReference type="RefSeq" id="WP_060862921.1">
    <property type="nucleotide sequence ID" value="NZ_LIRB01000146.1"/>
</dbReference>
<sequence>MPKQLRLIDSDKIITEMEERVQALLRDPDPTYDVHPVVNALCNYIDRLKSDRYLPDPTPPVQPDIKPGDEVRHIDHKHYGIGIVEEVAKSGLRAYCNFPNYDQRRLSWEPRAYYRLDKLEVITDEN</sequence>
<keyword evidence="2" id="KW-1185">Reference proteome</keyword>
<comment type="caution">
    <text evidence="1">The sequence shown here is derived from an EMBL/GenBank/DDBJ whole genome shotgun (WGS) entry which is preliminary data.</text>
</comment>
<dbReference type="Proteomes" id="UP000070475">
    <property type="component" value="Unassembled WGS sequence"/>
</dbReference>
<organism evidence="1 2">
    <name type="scientific">Paenibacillus riograndensis</name>
    <dbReference type="NCBI Taxonomy" id="483937"/>
    <lineage>
        <taxon>Bacteria</taxon>
        <taxon>Bacillati</taxon>
        <taxon>Bacillota</taxon>
        <taxon>Bacilli</taxon>
        <taxon>Bacillales</taxon>
        <taxon>Paenibacillaceae</taxon>
        <taxon>Paenibacillus</taxon>
        <taxon>Paenibacillus sonchi group</taxon>
    </lineage>
</organism>